<dbReference type="Proteomes" id="UP000789405">
    <property type="component" value="Unassembled WGS sequence"/>
</dbReference>
<sequence length="111" mass="12779">MAVMDMNVTVDCALSCDTKKISIRNLVIFKNFSYYVNAFKIPQVSYYCQNRGLCKTRQKSNVHLMDNKKKNDDRTANRTVNTIKDVPIFYSLGISESFLKMSKFTKIFIGA</sequence>
<protein>
    <submittedName>
        <fullName evidence="1">17816_t:CDS:1</fullName>
    </submittedName>
</protein>
<keyword evidence="2" id="KW-1185">Reference proteome</keyword>
<proteinExistence type="predicted"/>
<organism evidence="1 2">
    <name type="scientific">Dentiscutata erythropus</name>
    <dbReference type="NCBI Taxonomy" id="1348616"/>
    <lineage>
        <taxon>Eukaryota</taxon>
        <taxon>Fungi</taxon>
        <taxon>Fungi incertae sedis</taxon>
        <taxon>Mucoromycota</taxon>
        <taxon>Glomeromycotina</taxon>
        <taxon>Glomeromycetes</taxon>
        <taxon>Diversisporales</taxon>
        <taxon>Gigasporaceae</taxon>
        <taxon>Dentiscutata</taxon>
    </lineage>
</organism>
<comment type="caution">
    <text evidence="1">The sequence shown here is derived from an EMBL/GenBank/DDBJ whole genome shotgun (WGS) entry which is preliminary data.</text>
</comment>
<accession>A0A9N9BKM1</accession>
<gene>
    <name evidence="1" type="ORF">DERYTH_LOCUS6223</name>
</gene>
<evidence type="ECO:0000313" key="1">
    <source>
        <dbReference type="EMBL" id="CAG8571333.1"/>
    </source>
</evidence>
<name>A0A9N9BKM1_9GLOM</name>
<evidence type="ECO:0000313" key="2">
    <source>
        <dbReference type="Proteomes" id="UP000789405"/>
    </source>
</evidence>
<dbReference type="AlphaFoldDB" id="A0A9N9BKM1"/>
<dbReference type="EMBL" id="CAJVPY010002762">
    <property type="protein sequence ID" value="CAG8571333.1"/>
    <property type="molecule type" value="Genomic_DNA"/>
</dbReference>
<reference evidence="1" key="1">
    <citation type="submission" date="2021-06" db="EMBL/GenBank/DDBJ databases">
        <authorList>
            <person name="Kallberg Y."/>
            <person name="Tangrot J."/>
            <person name="Rosling A."/>
        </authorList>
    </citation>
    <scope>NUCLEOTIDE SEQUENCE</scope>
    <source>
        <strain evidence="1">MA453B</strain>
    </source>
</reference>